<comment type="similarity">
    <text evidence="1">Belongs to the 'GDXG' lipolytic enzyme family.</text>
</comment>
<dbReference type="EMBL" id="HM802891">
    <property type="protein sequence ID" value="ADR31550.1"/>
    <property type="molecule type" value="Genomic_DNA"/>
</dbReference>
<dbReference type="GO" id="GO:0016787">
    <property type="term" value="F:hydrolase activity"/>
    <property type="evidence" value="ECO:0007669"/>
    <property type="project" value="UniProtKB-KW"/>
</dbReference>
<evidence type="ECO:0000313" key="4">
    <source>
        <dbReference type="EMBL" id="ADR31550.1"/>
    </source>
</evidence>
<dbReference type="PANTHER" id="PTHR48081:SF8">
    <property type="entry name" value="ALPHA_BETA HYDROLASE FOLD-3 DOMAIN-CONTAINING PROTEIN-RELATED"/>
    <property type="match status" value="1"/>
</dbReference>
<proteinExistence type="inferred from homology"/>
<dbReference type="InterPro" id="IPR050300">
    <property type="entry name" value="GDXG_lipolytic_enzyme"/>
</dbReference>
<reference evidence="4" key="2">
    <citation type="journal article" date="2012" name="J. Ind. Microbiol. Biotechnol.">
        <title>Identification and characterization of a novel cold-adapted esterase from a metagenomic library of mountain soil.</title>
        <authorList>
            <person name="Ko K.C."/>
            <person name="Rim S.O."/>
            <person name="Han Y."/>
            <person name="Shin B.S."/>
            <person name="Kim G.J."/>
            <person name="Choi J.H."/>
            <person name="Song J.J."/>
        </authorList>
    </citation>
    <scope>NUCLEOTIDE SEQUENCE</scope>
</reference>
<organism evidence="4">
    <name type="scientific">uncultured microorganism</name>
    <dbReference type="NCBI Taxonomy" id="358574"/>
    <lineage>
        <taxon>unclassified sequences</taxon>
        <taxon>environmental samples</taxon>
    </lineage>
</organism>
<sequence>MPLDPQVQNLLDQMAALNAPPMSTLTPDLVRMGTKMQREAFPVEPEPVAQVVNGAIPGPAGEIPIRIYTPAGSGPFPALVFFHGGGWVICDLDTHDSLCRSLCNGAGCVVVSVDYRLAPEHKFPAAPEDCYAATQWVAGHAAEINADPDSIAVGGDSAGGNLTAVVAQMARDQDGPALAFQLLIYPATDFTFDGPSLRENAEGYFLTSDDMDWFTNHYLNSNADRTNPLASPMQADDLSELPPALVITAEYDPLRDEGESYGKQLQEAGVPVTISRYDGMIHGFLSLEPMTDKGQQARAECAQALRAAFTR</sequence>
<dbReference type="InterPro" id="IPR013094">
    <property type="entry name" value="AB_hydrolase_3"/>
</dbReference>
<dbReference type="AlphaFoldDB" id="E5G9H4"/>
<accession>E5G9H4</accession>
<dbReference type="InterPro" id="IPR002168">
    <property type="entry name" value="Lipase_GDXG_HIS_AS"/>
</dbReference>
<evidence type="ECO:0000259" key="3">
    <source>
        <dbReference type="Pfam" id="PF07859"/>
    </source>
</evidence>
<reference evidence="4" key="1">
    <citation type="submission" date="2010-07" db="EMBL/GenBank/DDBJ databases">
        <authorList>
            <person name="Rim S.-O."/>
            <person name="Ko K.-C."/>
            <person name="Choi J.H."/>
            <person name="Song J.J."/>
        </authorList>
    </citation>
    <scope>NUCLEOTIDE SEQUENCE</scope>
</reference>
<protein>
    <submittedName>
        <fullName evidence="4">EST1</fullName>
    </submittedName>
</protein>
<dbReference type="FunFam" id="3.40.50.1820:FF:000089">
    <property type="entry name" value="Alpha/beta hydrolase"/>
    <property type="match status" value="1"/>
</dbReference>
<evidence type="ECO:0000256" key="1">
    <source>
        <dbReference type="ARBA" id="ARBA00010515"/>
    </source>
</evidence>
<dbReference type="ESTHER" id="9zzzz-e5g9h4">
    <property type="family name" value="Hormone-sensitive_lipase_like"/>
</dbReference>
<dbReference type="InterPro" id="IPR029058">
    <property type="entry name" value="AB_hydrolase_fold"/>
</dbReference>
<keyword evidence="2" id="KW-0378">Hydrolase</keyword>
<name>E5G9H4_9ZZZZ</name>
<dbReference type="PANTHER" id="PTHR48081">
    <property type="entry name" value="AB HYDROLASE SUPERFAMILY PROTEIN C4A8.06C"/>
    <property type="match status" value="1"/>
</dbReference>
<dbReference type="PROSITE" id="PS01173">
    <property type="entry name" value="LIPASE_GDXG_HIS"/>
    <property type="match status" value="1"/>
</dbReference>
<gene>
    <name evidence="4" type="primary">est1</name>
</gene>
<feature type="domain" description="Alpha/beta hydrolase fold-3" evidence="3">
    <location>
        <begin position="79"/>
        <end position="285"/>
    </location>
</feature>
<dbReference type="Pfam" id="PF07859">
    <property type="entry name" value="Abhydrolase_3"/>
    <property type="match status" value="1"/>
</dbReference>
<dbReference type="SUPFAM" id="SSF53474">
    <property type="entry name" value="alpha/beta-Hydrolases"/>
    <property type="match status" value="1"/>
</dbReference>
<dbReference type="Gene3D" id="3.40.50.1820">
    <property type="entry name" value="alpha/beta hydrolase"/>
    <property type="match status" value="1"/>
</dbReference>
<evidence type="ECO:0000256" key="2">
    <source>
        <dbReference type="ARBA" id="ARBA00022801"/>
    </source>
</evidence>